<dbReference type="Gene3D" id="3.30.559.30">
    <property type="entry name" value="Nonribosomal peptide synthetase, condensation domain"/>
    <property type="match status" value="1"/>
</dbReference>
<dbReference type="SUPFAM" id="SSF56801">
    <property type="entry name" value="Acetyl-CoA synthetase-like"/>
    <property type="match status" value="1"/>
</dbReference>
<organism evidence="5 6">
    <name type="scientific">Aspergillus cavernicola</name>
    <dbReference type="NCBI Taxonomy" id="176166"/>
    <lineage>
        <taxon>Eukaryota</taxon>
        <taxon>Fungi</taxon>
        <taxon>Dikarya</taxon>
        <taxon>Ascomycota</taxon>
        <taxon>Pezizomycotina</taxon>
        <taxon>Eurotiomycetes</taxon>
        <taxon>Eurotiomycetidae</taxon>
        <taxon>Eurotiales</taxon>
        <taxon>Aspergillaceae</taxon>
        <taxon>Aspergillus</taxon>
        <taxon>Aspergillus subgen. Nidulantes</taxon>
    </lineage>
</organism>
<keyword evidence="2" id="KW-0597">Phosphoprotein</keyword>
<evidence type="ECO:0000256" key="3">
    <source>
        <dbReference type="ARBA" id="ARBA00022598"/>
    </source>
</evidence>
<gene>
    <name evidence="5" type="ORF">BDW59DRAFT_145906</name>
</gene>
<dbReference type="InterPro" id="IPR045851">
    <property type="entry name" value="AMP-bd_C_sf"/>
</dbReference>
<keyword evidence="1" id="KW-0596">Phosphopantetheine</keyword>
<dbReference type="InterPro" id="IPR020845">
    <property type="entry name" value="AMP-binding_CS"/>
</dbReference>
<proteinExistence type="predicted"/>
<dbReference type="InterPro" id="IPR000873">
    <property type="entry name" value="AMP-dep_synth/lig_dom"/>
</dbReference>
<dbReference type="EMBL" id="JBFXLS010000034">
    <property type="protein sequence ID" value="KAL2825780.1"/>
    <property type="molecule type" value="Genomic_DNA"/>
</dbReference>
<protein>
    <recommendedName>
        <fullName evidence="4">AMP-dependent synthetase/ligase domain-containing protein</fullName>
    </recommendedName>
</protein>
<evidence type="ECO:0000256" key="2">
    <source>
        <dbReference type="ARBA" id="ARBA00022553"/>
    </source>
</evidence>
<evidence type="ECO:0000313" key="6">
    <source>
        <dbReference type="Proteomes" id="UP001610335"/>
    </source>
</evidence>
<feature type="domain" description="AMP-dependent synthetase/ligase" evidence="4">
    <location>
        <begin position="256"/>
        <end position="594"/>
    </location>
</feature>
<accession>A0ABR4IDF2</accession>
<dbReference type="PROSITE" id="PS00455">
    <property type="entry name" value="AMP_BINDING"/>
    <property type="match status" value="1"/>
</dbReference>
<evidence type="ECO:0000259" key="4">
    <source>
        <dbReference type="Pfam" id="PF00501"/>
    </source>
</evidence>
<dbReference type="PANTHER" id="PTHR45527:SF3">
    <property type="entry name" value="SIDEROPHORE SYNTHETASE (EUROFUNG)"/>
    <property type="match status" value="1"/>
</dbReference>
<dbReference type="SUPFAM" id="SSF52777">
    <property type="entry name" value="CoA-dependent acyltransferases"/>
    <property type="match status" value="1"/>
</dbReference>
<dbReference type="Proteomes" id="UP001610335">
    <property type="component" value="Unassembled WGS sequence"/>
</dbReference>
<dbReference type="Pfam" id="PF00501">
    <property type="entry name" value="AMP-binding"/>
    <property type="match status" value="1"/>
</dbReference>
<keyword evidence="6" id="KW-1185">Reference proteome</keyword>
<dbReference type="Gene3D" id="3.40.50.12780">
    <property type="entry name" value="N-terminal domain of ligase-like"/>
    <property type="match status" value="1"/>
</dbReference>
<dbReference type="PANTHER" id="PTHR45527">
    <property type="entry name" value="NONRIBOSOMAL PEPTIDE SYNTHETASE"/>
    <property type="match status" value="1"/>
</dbReference>
<reference evidence="5 6" key="1">
    <citation type="submission" date="2024-07" db="EMBL/GenBank/DDBJ databases">
        <title>Section-level genome sequencing and comparative genomics of Aspergillus sections Usti and Cavernicolus.</title>
        <authorList>
            <consortium name="Lawrence Berkeley National Laboratory"/>
            <person name="Nybo J.L."/>
            <person name="Vesth T.C."/>
            <person name="Theobald S."/>
            <person name="Frisvad J.C."/>
            <person name="Larsen T.O."/>
            <person name="Kjaerboelling I."/>
            <person name="Rothschild-Mancinelli K."/>
            <person name="Lyhne E.K."/>
            <person name="Kogle M.E."/>
            <person name="Barry K."/>
            <person name="Clum A."/>
            <person name="Na H."/>
            <person name="Ledsgaard L."/>
            <person name="Lin J."/>
            <person name="Lipzen A."/>
            <person name="Kuo A."/>
            <person name="Riley R."/>
            <person name="Mondo S."/>
            <person name="LaButti K."/>
            <person name="Haridas S."/>
            <person name="Pangalinan J."/>
            <person name="Salamov A.A."/>
            <person name="Simmons B.A."/>
            <person name="Magnuson J.K."/>
            <person name="Chen J."/>
            <person name="Drula E."/>
            <person name="Henrissat B."/>
            <person name="Wiebenga A."/>
            <person name="Lubbers R.J."/>
            <person name="Gomes A.C."/>
            <person name="Makela M.R."/>
            <person name="Stajich J."/>
            <person name="Grigoriev I.V."/>
            <person name="Mortensen U.H."/>
            <person name="De vries R.P."/>
            <person name="Baker S.E."/>
            <person name="Andersen M.R."/>
        </authorList>
    </citation>
    <scope>NUCLEOTIDE SEQUENCE [LARGE SCALE GENOMIC DNA]</scope>
    <source>
        <strain evidence="5 6">CBS 600.67</strain>
    </source>
</reference>
<comment type="caution">
    <text evidence="5">The sequence shown here is derived from an EMBL/GenBank/DDBJ whole genome shotgun (WGS) entry which is preliminary data.</text>
</comment>
<sequence>MSPALVNVEAQEDRVPPCLFPTSSFSPTDQDTTGLLAEELLIEGKLDADQPLWNESQITLPVAVQTAWALTLRCFVPTDILCFGYNGESTFDNEVDEPPVLIIGRVDNTDTLAVCLQRFTEKTLTSVVAAPSGYDVDMVPQQQSRELCNTSVHYYERSAGALKFVFDETSTDICLATFKNPNGQLSTRIIYQSHTIKTSVAKSVLHTFKHIILQILRGPHNREADLCSDMDRTALQGLTQTVSPPQDRCLHDIIVEQCRAHPERMAVQSWDGDLTYGELDGLSLRLAHHLVQLGVGPEKFVLSCFEKSTWAIVARLAVLRAGGAYISIHATNPPIFLDSVVRRTDAQVLLSEAKFASLFQQLVPTFVGISAEWLNSLPYNPSTPCDSVRPDNACLVLFTSGSTGQPKGIIQVHQSYATAIKDYACNFRLDRSTRFLHFDDYAFDISNLEFLVPLILGGVCCVPPPMRTADDMVSAIHTLQANITFLTPTVAIKLDPADVPSLKTICVGGEPLPKELIRKWESSATRLVNQFGMGEVAICCAYNNNIQVERGGTIGRAATGAIWVVDPSSTEKLLPLGAVGELVIEGPHLSRRYLDNTAISRTAAGFLQKTPRWMTEMHPSRSASRMYRSGDLGRLNHDGTIDYIGRKDTILKLDGCRIDAVEVEHQARKSVSPRDAIVVDLLGAIDGHEDPQLTALLYLDDHPVSTTPIVNGEPVITDAADDPLALEKVDIIQNAISQTLPPYMVPSVFLLMSWMPRTASKKTDRKKIHMVGQKYYMAEREKRSKSPYYTQQAKQLPR</sequence>
<evidence type="ECO:0000256" key="1">
    <source>
        <dbReference type="ARBA" id="ARBA00022450"/>
    </source>
</evidence>
<evidence type="ECO:0000313" key="5">
    <source>
        <dbReference type="EMBL" id="KAL2825780.1"/>
    </source>
</evidence>
<dbReference type="CDD" id="cd05918">
    <property type="entry name" value="A_NRPS_SidN3_like"/>
    <property type="match status" value="1"/>
</dbReference>
<dbReference type="Gene3D" id="3.30.300.30">
    <property type="match status" value="1"/>
</dbReference>
<dbReference type="InterPro" id="IPR042099">
    <property type="entry name" value="ANL_N_sf"/>
</dbReference>
<keyword evidence="3" id="KW-0436">Ligase</keyword>
<name>A0ABR4IDF2_9EURO</name>